<dbReference type="InterPro" id="IPR036388">
    <property type="entry name" value="WH-like_DNA-bd_sf"/>
</dbReference>
<dbReference type="SUPFAM" id="SSF48452">
    <property type="entry name" value="TPR-like"/>
    <property type="match status" value="1"/>
</dbReference>
<keyword evidence="2" id="KW-0238">DNA-binding</keyword>
<dbReference type="InterPro" id="IPR011990">
    <property type="entry name" value="TPR-like_helical_dom_sf"/>
</dbReference>
<dbReference type="Gene3D" id="1.25.40.10">
    <property type="entry name" value="Tetratricopeptide repeat domain"/>
    <property type="match status" value="1"/>
</dbReference>
<sequence length="854" mass="97982">MIISTKLRIPHVRKALVTRPALMRKLNEGMKSKLTLVSAQAGYGKTTLLSEWANQCGVFAAWVSLDQRDNDFTQFWGLVTASIQLGVPDFGKAVHNYLEKGPSVAMEHAIPALLNELNELTDEQVIVLDDFHCIELPAIHQSFIYFLDHLPPHIHLYLASRTDLTIPTARFLAKGDYQRIPTHELRFHLDEGIVFFRETADLLLTVEQVTELFHQTEGWISGLQLAAISLKRSENITETIRRFSGRQQHISDYLLEEVLQYQSESTFTFLLETSVLSRMNQSICQAVTGQENSQEQLEKLEKMNLFLIPLDDQREWYRYHQLLSDFLQHHLLQRDRGLWIRSHLRAANWLEDHGLDEEAIEHYLEGEQFADAVRLIEKHLHRLVQSRSVALHRWVSRLPDNAFAHKPMMEMFYISVLLGVGEWEAASRRVEQAAARFEAMQGTWGDTEWKRAMGNISFFCSIIAYLQKDLAKTSDDFERVEQYIPEGSFFQTMGRNRYQGYDLFDDHLAYINDLHAAQAFLEKWSSILGSKESYPFAGLVLASYSKLLYEWNRLEEAERYASQALQRRDLLPYARILQQVAFSASRIQQALGHADRASELLSQVKLQIDSPDYELFLLNIEAEQACLSLRQGSSEYAMDWLGRCGLSHTDEISMNRVQEYLAFARVLAVCERTENALHVLERLHRLLSKEDRLRDRIKVLVLHSVTLQRSGHTKAALVKLEAALQLAEPEGYIRSFIDEGGVMKELLSAYVNVQQGQAGLLGHTGHSFPVTPAYVKQLLQALQLVSAKEHAPKGRLTEQETNILLLIAEGLSNKEISRRLNIADETVKYHLKNVYRKLGVNNRVQAVQQSQKFT</sequence>
<evidence type="ECO:0000259" key="4">
    <source>
        <dbReference type="PROSITE" id="PS50043"/>
    </source>
</evidence>
<dbReference type="PROSITE" id="PS50043">
    <property type="entry name" value="HTH_LUXR_2"/>
    <property type="match status" value="1"/>
</dbReference>
<dbReference type="InterPro" id="IPR041617">
    <property type="entry name" value="TPR_MalT"/>
</dbReference>
<evidence type="ECO:0000256" key="1">
    <source>
        <dbReference type="ARBA" id="ARBA00023015"/>
    </source>
</evidence>
<organism evidence="5 6">
    <name type="scientific">Paenibacillus hodogayensis</name>
    <dbReference type="NCBI Taxonomy" id="279208"/>
    <lineage>
        <taxon>Bacteria</taxon>
        <taxon>Bacillati</taxon>
        <taxon>Bacillota</taxon>
        <taxon>Bacilli</taxon>
        <taxon>Bacillales</taxon>
        <taxon>Paenibacillaceae</taxon>
        <taxon>Paenibacillus</taxon>
    </lineage>
</organism>
<dbReference type="Gene3D" id="1.10.10.10">
    <property type="entry name" value="Winged helix-like DNA-binding domain superfamily/Winged helix DNA-binding domain"/>
    <property type="match status" value="1"/>
</dbReference>
<evidence type="ECO:0000313" key="5">
    <source>
        <dbReference type="EMBL" id="MFB9751158.1"/>
    </source>
</evidence>
<dbReference type="InterPro" id="IPR016032">
    <property type="entry name" value="Sig_transdc_resp-reg_C-effctor"/>
</dbReference>
<evidence type="ECO:0000256" key="2">
    <source>
        <dbReference type="ARBA" id="ARBA00023125"/>
    </source>
</evidence>
<dbReference type="SUPFAM" id="SSF52540">
    <property type="entry name" value="P-loop containing nucleoside triphosphate hydrolases"/>
    <property type="match status" value="1"/>
</dbReference>
<name>A0ABV5VSA7_9BACL</name>
<dbReference type="SUPFAM" id="SSF46894">
    <property type="entry name" value="C-terminal effector domain of the bipartite response regulators"/>
    <property type="match status" value="1"/>
</dbReference>
<dbReference type="InterPro" id="IPR059106">
    <property type="entry name" value="WHD_MalT"/>
</dbReference>
<dbReference type="PANTHER" id="PTHR44688:SF16">
    <property type="entry name" value="DNA-BINDING TRANSCRIPTIONAL ACTIVATOR DEVR_DOSR"/>
    <property type="match status" value="1"/>
</dbReference>
<dbReference type="SMART" id="SM00421">
    <property type="entry name" value="HTH_LUXR"/>
    <property type="match status" value="1"/>
</dbReference>
<gene>
    <name evidence="5" type="ORF">ACFFNY_06195</name>
</gene>
<accession>A0ABV5VSA7</accession>
<dbReference type="Pfam" id="PF25873">
    <property type="entry name" value="WHD_MalT"/>
    <property type="match status" value="1"/>
</dbReference>
<dbReference type="PANTHER" id="PTHR44688">
    <property type="entry name" value="DNA-BINDING TRANSCRIPTIONAL ACTIVATOR DEVR_DOSR"/>
    <property type="match status" value="1"/>
</dbReference>
<dbReference type="Proteomes" id="UP001589619">
    <property type="component" value="Unassembled WGS sequence"/>
</dbReference>
<dbReference type="EMBL" id="JBHMAG010000004">
    <property type="protein sequence ID" value="MFB9751158.1"/>
    <property type="molecule type" value="Genomic_DNA"/>
</dbReference>
<comment type="caution">
    <text evidence="5">The sequence shown here is derived from an EMBL/GenBank/DDBJ whole genome shotgun (WGS) entry which is preliminary data.</text>
</comment>
<proteinExistence type="predicted"/>
<dbReference type="Pfam" id="PF00196">
    <property type="entry name" value="GerE"/>
    <property type="match status" value="1"/>
</dbReference>
<feature type="domain" description="HTH luxR-type" evidence="4">
    <location>
        <begin position="789"/>
        <end position="854"/>
    </location>
</feature>
<protein>
    <submittedName>
        <fullName evidence="5">LuxR C-terminal-related transcriptional regulator</fullName>
    </submittedName>
</protein>
<keyword evidence="6" id="KW-1185">Reference proteome</keyword>
<dbReference type="CDD" id="cd06170">
    <property type="entry name" value="LuxR_C_like"/>
    <property type="match status" value="1"/>
</dbReference>
<dbReference type="PROSITE" id="PS00622">
    <property type="entry name" value="HTH_LUXR_1"/>
    <property type="match status" value="1"/>
</dbReference>
<dbReference type="RefSeq" id="WP_344906050.1">
    <property type="nucleotide sequence ID" value="NZ_BAAAYO010000002.1"/>
</dbReference>
<dbReference type="Pfam" id="PF17874">
    <property type="entry name" value="TPR_MalT"/>
    <property type="match status" value="1"/>
</dbReference>
<dbReference type="InterPro" id="IPR027417">
    <property type="entry name" value="P-loop_NTPase"/>
</dbReference>
<dbReference type="Gene3D" id="3.40.50.300">
    <property type="entry name" value="P-loop containing nucleotide triphosphate hydrolases"/>
    <property type="match status" value="1"/>
</dbReference>
<evidence type="ECO:0000256" key="3">
    <source>
        <dbReference type="ARBA" id="ARBA00023163"/>
    </source>
</evidence>
<evidence type="ECO:0000313" key="6">
    <source>
        <dbReference type="Proteomes" id="UP001589619"/>
    </source>
</evidence>
<reference evidence="5 6" key="1">
    <citation type="submission" date="2024-09" db="EMBL/GenBank/DDBJ databases">
        <authorList>
            <person name="Sun Q."/>
            <person name="Mori K."/>
        </authorList>
    </citation>
    <scope>NUCLEOTIDE SEQUENCE [LARGE SCALE GENOMIC DNA]</scope>
    <source>
        <strain evidence="5 6">JCM 12520</strain>
    </source>
</reference>
<dbReference type="PRINTS" id="PR00038">
    <property type="entry name" value="HTHLUXR"/>
</dbReference>
<dbReference type="InterPro" id="IPR000792">
    <property type="entry name" value="Tscrpt_reg_LuxR_C"/>
</dbReference>
<keyword evidence="1" id="KW-0805">Transcription regulation</keyword>
<keyword evidence="3" id="KW-0804">Transcription</keyword>